<dbReference type="InterPro" id="IPR004304">
    <property type="entry name" value="FmdA_AmdA"/>
</dbReference>
<dbReference type="EMBL" id="LHPF02000044">
    <property type="protein sequence ID" value="PSC67996.1"/>
    <property type="molecule type" value="Genomic_DNA"/>
</dbReference>
<organism evidence="2 3">
    <name type="scientific">Micractinium conductrix</name>
    <dbReference type="NCBI Taxonomy" id="554055"/>
    <lineage>
        <taxon>Eukaryota</taxon>
        <taxon>Viridiplantae</taxon>
        <taxon>Chlorophyta</taxon>
        <taxon>core chlorophytes</taxon>
        <taxon>Trebouxiophyceae</taxon>
        <taxon>Chlorellales</taxon>
        <taxon>Chlorellaceae</taxon>
        <taxon>Chlorella clade</taxon>
        <taxon>Micractinium</taxon>
    </lineage>
</organism>
<evidence type="ECO:0000313" key="2">
    <source>
        <dbReference type="EMBL" id="PSC67996.1"/>
    </source>
</evidence>
<dbReference type="Gene3D" id="3.10.28.20">
    <property type="entry name" value="Acetamidase/Formamidase-like domains"/>
    <property type="match status" value="1"/>
</dbReference>
<proteinExistence type="predicted"/>
<feature type="transmembrane region" description="Helical" evidence="1">
    <location>
        <begin position="497"/>
        <end position="518"/>
    </location>
</feature>
<gene>
    <name evidence="2" type="ORF">C2E20_8415</name>
</gene>
<dbReference type="Pfam" id="PF03069">
    <property type="entry name" value="FmdA_AmdA"/>
    <property type="match status" value="1"/>
</dbReference>
<dbReference type="OrthoDB" id="506331at2759"/>
<keyword evidence="3" id="KW-1185">Reference proteome</keyword>
<evidence type="ECO:0000256" key="1">
    <source>
        <dbReference type="SAM" id="Phobius"/>
    </source>
</evidence>
<dbReference type="InterPro" id="IPR035917">
    <property type="entry name" value="YjbQ-like_sf"/>
</dbReference>
<dbReference type="GO" id="GO:0016811">
    <property type="term" value="F:hydrolase activity, acting on carbon-nitrogen (but not peptide) bonds, in linear amides"/>
    <property type="evidence" value="ECO:0007669"/>
    <property type="project" value="InterPro"/>
</dbReference>
<reference evidence="2 3" key="1">
    <citation type="journal article" date="2018" name="Plant J.">
        <title>Genome sequences of Chlorella sorokiniana UTEX 1602 and Micractinium conductrix SAG 241.80: implications to maltose excretion by a green alga.</title>
        <authorList>
            <person name="Arriola M.B."/>
            <person name="Velmurugan N."/>
            <person name="Zhang Y."/>
            <person name="Plunkett M.H."/>
            <person name="Hondzo H."/>
            <person name="Barney B.M."/>
        </authorList>
    </citation>
    <scope>NUCLEOTIDE SEQUENCE [LARGE SCALE GENOMIC DNA]</scope>
    <source>
        <strain evidence="2 3">SAG 241.80</strain>
    </source>
</reference>
<dbReference type="AlphaFoldDB" id="A0A2P6V1M2"/>
<dbReference type="InterPro" id="IPR001602">
    <property type="entry name" value="UPF0047_YjbQ-like"/>
</dbReference>
<sequence length="520" mass="55461">MRQFLARLAPAGQPYLHNDLQYREAPIGWPGGWEAWAAQEPENAHSHLLSMVLGNSETIPITGGKLALGQWQSVMLVELDGARARTVGVQLAALALVCSPALTRAAPAECAAKPAGEDLDLKADSSTVHWGYFYDGLEPNLVVASGDTVSVKMITHHEGDDYDKMIKGDPGVEDIYKWTKVITIYEVVEEADGTYSVATDYQFRFADGPTGYPGPTTPCVESNVSLPDALEGMEMSFENPATFSGKDVPCIKGKQTWAGYYYPGLLTVHPTGTEDYSIRGKFKIPANIHIGNIGLAPKYDTTVDSVPPLVTGDNMDNRRVGKGNTLYLPVQVAGAYLSMGDAHMAQGDSELDGTGVETSINGKFKLTLHKNASLPSIVKGLTFPLIEQPDSFVVQGYTFADYLSELDDPMSTIYSSSSIAKAMTVAYNNTRDWMMGTFNFTEDQAITFITIAVDFGITQVVNGNWGVHAIVPKKPLGLETTAAAAPTPAPTPAPKSAASAGAAAGALTLLAAALLAAVML</sequence>
<keyword evidence="1" id="KW-1133">Transmembrane helix</keyword>
<keyword evidence="1" id="KW-0812">Transmembrane</keyword>
<keyword evidence="1" id="KW-0472">Membrane</keyword>
<protein>
    <submittedName>
        <fullName evidence="2">Acetamidase</fullName>
    </submittedName>
</protein>
<name>A0A2P6V1M2_9CHLO</name>
<dbReference type="Proteomes" id="UP000239649">
    <property type="component" value="Unassembled WGS sequence"/>
</dbReference>
<dbReference type="PANTHER" id="PTHR31891">
    <property type="entry name" value="FORMAMIDASE C869.04-RELATED"/>
    <property type="match status" value="1"/>
</dbReference>
<dbReference type="Gene3D" id="2.60.120.460">
    <property type="entry name" value="YjbQ-like"/>
    <property type="match status" value="1"/>
</dbReference>
<comment type="caution">
    <text evidence="2">The sequence shown here is derived from an EMBL/GenBank/DDBJ whole genome shotgun (WGS) entry which is preliminary data.</text>
</comment>
<dbReference type="Gene3D" id="2.60.120.580">
    <property type="entry name" value="Acetamidase/Formamidase-like domains"/>
    <property type="match status" value="1"/>
</dbReference>
<dbReference type="SUPFAM" id="SSF141130">
    <property type="entry name" value="Acetamidase/Formamidase-like"/>
    <property type="match status" value="1"/>
</dbReference>
<dbReference type="STRING" id="554055.A0A2P6V1M2"/>
<evidence type="ECO:0000313" key="3">
    <source>
        <dbReference type="Proteomes" id="UP000239649"/>
    </source>
</evidence>
<dbReference type="SUPFAM" id="SSF111038">
    <property type="entry name" value="YjbQ-like"/>
    <property type="match status" value="1"/>
</dbReference>
<accession>A0A2P6V1M2</accession>
<dbReference type="PANTHER" id="PTHR31891:SF1">
    <property type="entry name" value="FORMAMIDASE C869.04-RELATED"/>
    <property type="match status" value="1"/>
</dbReference>
<dbReference type="Pfam" id="PF01894">
    <property type="entry name" value="YjbQ"/>
    <property type="match status" value="1"/>
</dbReference>